<evidence type="ECO:0000256" key="1">
    <source>
        <dbReference type="SAM" id="MobiDB-lite"/>
    </source>
</evidence>
<feature type="region of interest" description="Disordered" evidence="1">
    <location>
        <begin position="39"/>
        <end position="99"/>
    </location>
</feature>
<proteinExistence type="predicted"/>
<organism evidence="3">
    <name type="scientific">Auxenochlorella protothecoides</name>
    <name type="common">Green microalga</name>
    <name type="synonym">Chlorella protothecoides</name>
    <dbReference type="NCBI Taxonomy" id="3075"/>
    <lineage>
        <taxon>Eukaryota</taxon>
        <taxon>Viridiplantae</taxon>
        <taxon>Chlorophyta</taxon>
        <taxon>core chlorophytes</taxon>
        <taxon>Trebouxiophyceae</taxon>
        <taxon>Chlorellales</taxon>
        <taxon>Chlorellaceae</taxon>
        <taxon>Auxenochlorella</taxon>
    </lineage>
</organism>
<dbReference type="AlphaFoldDB" id="A0A1D2A2U7"/>
<feature type="compositionally biased region" description="Acidic residues" evidence="1">
    <location>
        <begin position="396"/>
        <end position="406"/>
    </location>
</feature>
<feature type="compositionally biased region" description="Low complexity" evidence="1">
    <location>
        <begin position="247"/>
        <end position="273"/>
    </location>
</feature>
<feature type="compositionally biased region" description="Low complexity" evidence="1">
    <location>
        <begin position="377"/>
        <end position="388"/>
    </location>
</feature>
<dbReference type="InterPro" id="IPR001251">
    <property type="entry name" value="CRAL-TRIO_dom"/>
</dbReference>
<dbReference type="EMBL" id="GDKF01005103">
    <property type="protein sequence ID" value="JAT73519.1"/>
    <property type="molecule type" value="Transcribed_RNA"/>
</dbReference>
<dbReference type="InterPro" id="IPR036865">
    <property type="entry name" value="CRAL-TRIO_dom_sf"/>
</dbReference>
<accession>A0A1D2A2U7</accession>
<feature type="compositionally biased region" description="Low complexity" evidence="1">
    <location>
        <begin position="290"/>
        <end position="309"/>
    </location>
</feature>
<dbReference type="CDD" id="cd00170">
    <property type="entry name" value="SEC14"/>
    <property type="match status" value="1"/>
</dbReference>
<dbReference type="Pfam" id="PF13716">
    <property type="entry name" value="CRAL_TRIO_2"/>
    <property type="match status" value="1"/>
</dbReference>
<feature type="region of interest" description="Disordered" evidence="1">
    <location>
        <begin position="160"/>
        <end position="461"/>
    </location>
</feature>
<feature type="domain" description="CRAL-TRIO" evidence="2">
    <location>
        <begin position="489"/>
        <end position="596"/>
    </location>
</feature>
<feature type="non-terminal residue" evidence="3">
    <location>
        <position position="1"/>
    </location>
</feature>
<evidence type="ECO:0000259" key="2">
    <source>
        <dbReference type="Pfam" id="PF13716"/>
    </source>
</evidence>
<feature type="compositionally biased region" description="Gly residues" evidence="1">
    <location>
        <begin position="414"/>
        <end position="426"/>
    </location>
</feature>
<dbReference type="Gene3D" id="3.40.525.10">
    <property type="entry name" value="CRAL-TRIO lipid binding domain"/>
    <property type="match status" value="1"/>
</dbReference>
<protein>
    <recommendedName>
        <fullName evidence="2">CRAL-TRIO domain-containing protein</fullName>
    </recommendedName>
</protein>
<feature type="compositionally biased region" description="Low complexity" evidence="1">
    <location>
        <begin position="446"/>
        <end position="455"/>
    </location>
</feature>
<sequence length="634" mass="64264">RIGHLSTKLRDSLIQVPSGILKKTLNISMTVEEPVIELRSGAGTGSEGTTSPKVSSIGSGREGKRPVDLPQVVDAGAPGLDTHHWAGVRRGPRDGDTRSIASSMAAEKDALSVYDNQEYELDSEARDEDTKIAQAAEDDLGLGQGATLLATEPSVMEEEQVVLSPGSSISGLPARGEAEDGTDDAASVGTGPASPRGASRLRESVLRADEPGGDLSGEAAELDAERADTQAQAGSLQDAEEVPPPEAGAEVDVQGSSRAGEGSRSGEPAPRADAGGGDGARREAGGVTTAGPSADEADAASSGADGAAPPATPGPAPAPAAALTEDDSSPSSEASHEYAANESAIVRLKHSLQAEPSADSPTTLAEQGRAMLSLTTAGGAPAPAAAAASQGPGNEAEAEEEEEIEDLTIYRSGEGAGGVPQHGEAGGVPPTSAPPQVEAASFSMEAGPDSGAAAAPAPPSPVVLPEEFNPAWEETFRGLVYADGVDSLGRPVVVLDADRVPAGMKSSAARYVTAHLARLVEGGDYVLVLTARRATLPSMWIMGAYTTLPRPFRKNVKVIVLVRPAGFLRAVLALLRPLLSAKAARKLRQVASLAQIGEATGGEVGVEHLGAAFLASEAAREELGELAAAARGEA</sequence>
<reference evidence="3" key="1">
    <citation type="submission" date="2015-08" db="EMBL/GenBank/DDBJ databases">
        <authorList>
            <person name="Babu N.S."/>
            <person name="Beckwith C.J."/>
            <person name="Beseler K.G."/>
            <person name="Brison A."/>
            <person name="Carone J.V."/>
            <person name="Caskin T.P."/>
            <person name="Diamond M."/>
            <person name="Durham M.E."/>
            <person name="Foxe J.M."/>
            <person name="Go M."/>
            <person name="Henderson B.A."/>
            <person name="Jones I.B."/>
            <person name="McGettigan J.A."/>
            <person name="Micheletti S.J."/>
            <person name="Nasrallah M.E."/>
            <person name="Ortiz D."/>
            <person name="Piller C.R."/>
            <person name="Privatt S.R."/>
            <person name="Schneider S.L."/>
            <person name="Sharp S."/>
            <person name="Smith T.C."/>
            <person name="Stanton J.D."/>
            <person name="Ullery H.E."/>
            <person name="Wilson R.J."/>
            <person name="Serrano M.G."/>
            <person name="Buck G."/>
            <person name="Lee V."/>
            <person name="Wang Y."/>
            <person name="Carvalho R."/>
            <person name="Voegtly L."/>
            <person name="Shi R."/>
            <person name="Duckworth R."/>
            <person name="Johnson A."/>
            <person name="Loviza R."/>
            <person name="Walstead R."/>
            <person name="Shah Z."/>
            <person name="Kiflezghi M."/>
            <person name="Wade K."/>
            <person name="Ball S.L."/>
            <person name="Bradley K.W."/>
            <person name="Asai D.J."/>
            <person name="Bowman C.A."/>
            <person name="Russell D.A."/>
            <person name="Pope W.H."/>
            <person name="Jacobs-Sera D."/>
            <person name="Hendrix R.W."/>
            <person name="Hatfull G.F."/>
        </authorList>
    </citation>
    <scope>NUCLEOTIDE SEQUENCE</scope>
</reference>
<gene>
    <name evidence="3" type="ORF">g.50576</name>
</gene>
<name>A0A1D2A2U7_AUXPR</name>
<feature type="compositionally biased region" description="Basic and acidic residues" evidence="1">
    <location>
        <begin position="200"/>
        <end position="210"/>
    </location>
</feature>
<evidence type="ECO:0000313" key="3">
    <source>
        <dbReference type="EMBL" id="JAT73519.1"/>
    </source>
</evidence>